<dbReference type="STRING" id="395961.Cyan7425_0769"/>
<dbReference type="HOGENOM" id="CLU_1693714_0_0_3"/>
<feature type="compositionally biased region" description="Polar residues" evidence="1">
    <location>
        <begin position="39"/>
        <end position="58"/>
    </location>
</feature>
<name>B8HVX8_CYAP4</name>
<dbReference type="Gene3D" id="1.25.40.10">
    <property type="entry name" value="Tetratricopeptide repeat domain"/>
    <property type="match status" value="1"/>
</dbReference>
<dbReference type="EMBL" id="CP001344">
    <property type="protein sequence ID" value="ACL43156.1"/>
    <property type="molecule type" value="Genomic_DNA"/>
</dbReference>
<organism evidence="3">
    <name type="scientific">Cyanothece sp. (strain PCC 7425 / ATCC 29141)</name>
    <dbReference type="NCBI Taxonomy" id="395961"/>
    <lineage>
        <taxon>Bacteria</taxon>
        <taxon>Bacillati</taxon>
        <taxon>Cyanobacteriota</taxon>
        <taxon>Cyanophyceae</taxon>
        <taxon>Gomontiellales</taxon>
        <taxon>Cyanothecaceae</taxon>
        <taxon>Cyanothece</taxon>
    </lineage>
</organism>
<feature type="region of interest" description="Disordered" evidence="1">
    <location>
        <begin position="39"/>
        <end position="74"/>
    </location>
</feature>
<keyword evidence="2" id="KW-1133">Transmembrane helix</keyword>
<accession>B8HVX8</accession>
<protein>
    <submittedName>
        <fullName evidence="3">Tetratricopeptide domain protein</fullName>
    </submittedName>
</protein>
<dbReference type="KEGG" id="cyn:Cyan7425_0769"/>
<keyword evidence="2" id="KW-0812">Transmembrane</keyword>
<reference evidence="3" key="1">
    <citation type="submission" date="2009-01" db="EMBL/GenBank/DDBJ databases">
        <title>Complete sequence of chromosome Cyanothece sp. PCC 7425.</title>
        <authorList>
            <consortium name="US DOE Joint Genome Institute"/>
            <person name="Lucas S."/>
            <person name="Copeland A."/>
            <person name="Lapidus A."/>
            <person name="Glavina del Rio T."/>
            <person name="Dalin E."/>
            <person name="Tice H."/>
            <person name="Bruce D."/>
            <person name="Goodwin L."/>
            <person name="Pitluck S."/>
            <person name="Sims D."/>
            <person name="Meineke L."/>
            <person name="Brettin T."/>
            <person name="Detter J.C."/>
            <person name="Han C."/>
            <person name="Larimer F."/>
            <person name="Land M."/>
            <person name="Hauser L."/>
            <person name="Kyrpides N."/>
            <person name="Ovchinnikova G."/>
            <person name="Liberton M."/>
            <person name="Stoeckel J."/>
            <person name="Banerjee A."/>
            <person name="Singh A."/>
            <person name="Page L."/>
            <person name="Sato H."/>
            <person name="Zhao L."/>
            <person name="Sherman L."/>
            <person name="Pakrasi H."/>
            <person name="Richardson P."/>
        </authorList>
    </citation>
    <scope>NUCLEOTIDE SEQUENCE</scope>
    <source>
        <strain evidence="3">PCC 7425</strain>
    </source>
</reference>
<dbReference type="SUPFAM" id="SSF48452">
    <property type="entry name" value="TPR-like"/>
    <property type="match status" value="1"/>
</dbReference>
<dbReference type="InterPro" id="IPR011990">
    <property type="entry name" value="TPR-like_helical_dom_sf"/>
</dbReference>
<keyword evidence="2" id="KW-0472">Membrane</keyword>
<dbReference type="SMART" id="SM00028">
    <property type="entry name" value="TPR"/>
    <property type="match status" value="2"/>
</dbReference>
<evidence type="ECO:0000256" key="2">
    <source>
        <dbReference type="SAM" id="Phobius"/>
    </source>
</evidence>
<dbReference type="AlphaFoldDB" id="B8HVX8"/>
<dbReference type="OrthoDB" id="532485at2"/>
<gene>
    <name evidence="3" type="ordered locus">Cyan7425_0769</name>
</gene>
<dbReference type="eggNOG" id="COG0457">
    <property type="taxonomic scope" value="Bacteria"/>
</dbReference>
<feature type="transmembrane region" description="Helical" evidence="2">
    <location>
        <begin position="6"/>
        <end position="28"/>
    </location>
</feature>
<dbReference type="InterPro" id="IPR019734">
    <property type="entry name" value="TPR_rpt"/>
</dbReference>
<dbReference type="Pfam" id="PF13414">
    <property type="entry name" value="TPR_11"/>
    <property type="match status" value="1"/>
</dbReference>
<evidence type="ECO:0000256" key="1">
    <source>
        <dbReference type="SAM" id="MobiDB-lite"/>
    </source>
</evidence>
<evidence type="ECO:0000313" key="3">
    <source>
        <dbReference type="EMBL" id="ACL43156.1"/>
    </source>
</evidence>
<proteinExistence type="predicted"/>
<sequence>MDTDNFLIWLGVMTIVAGVGLVSLVGAYRGSNPNPLFTQPVSLAGTTPSPTSEQSHPQGSLPAESPTAVAADPSPDSEVATAILAFEKGNQAFEAKRFRWAIDKYSQAVQSQPNFAEAYHNRGLASANLGQDDDAARDLAKAAELYLEQGQETFNLIRPQLEALRTKKARKAA</sequence>